<gene>
    <name evidence="1" type="ORF">OSB1V03_LOCUS6451</name>
</gene>
<protein>
    <submittedName>
        <fullName evidence="1">Uncharacterized protein</fullName>
    </submittedName>
</protein>
<dbReference type="Proteomes" id="UP000759131">
    <property type="component" value="Unassembled WGS sequence"/>
</dbReference>
<reference evidence="1" key="1">
    <citation type="submission" date="2020-11" db="EMBL/GenBank/DDBJ databases">
        <authorList>
            <person name="Tran Van P."/>
        </authorList>
    </citation>
    <scope>NUCLEOTIDE SEQUENCE</scope>
</reference>
<dbReference type="EMBL" id="OC858084">
    <property type="protein sequence ID" value="CAD7626018.1"/>
    <property type="molecule type" value="Genomic_DNA"/>
</dbReference>
<dbReference type="AlphaFoldDB" id="A0A7R9KPU3"/>
<name>A0A7R9KPU3_9ACAR</name>
<proteinExistence type="predicted"/>
<dbReference type="EMBL" id="CAJPIZ010003509">
    <property type="protein sequence ID" value="CAG2106448.1"/>
    <property type="molecule type" value="Genomic_DNA"/>
</dbReference>
<accession>A0A7R9KPU3</accession>
<evidence type="ECO:0000313" key="2">
    <source>
        <dbReference type="Proteomes" id="UP000759131"/>
    </source>
</evidence>
<evidence type="ECO:0000313" key="1">
    <source>
        <dbReference type="EMBL" id="CAD7626018.1"/>
    </source>
</evidence>
<keyword evidence="2" id="KW-1185">Reference proteome</keyword>
<dbReference type="OrthoDB" id="8300658at2759"/>
<sequence length="101" mass="11646">MTIYLSSQRFFVLSKQIISVYSIPLVLSESSNRFQSKMANEGQETEGRIPRTLSTSALRIKNRYSFWERLHSTPRRGGPSGEEPFCRITALLLSLFYEQIP</sequence>
<organism evidence="1">
    <name type="scientific">Medioppia subpectinata</name>
    <dbReference type="NCBI Taxonomy" id="1979941"/>
    <lineage>
        <taxon>Eukaryota</taxon>
        <taxon>Metazoa</taxon>
        <taxon>Ecdysozoa</taxon>
        <taxon>Arthropoda</taxon>
        <taxon>Chelicerata</taxon>
        <taxon>Arachnida</taxon>
        <taxon>Acari</taxon>
        <taxon>Acariformes</taxon>
        <taxon>Sarcoptiformes</taxon>
        <taxon>Oribatida</taxon>
        <taxon>Brachypylina</taxon>
        <taxon>Oppioidea</taxon>
        <taxon>Oppiidae</taxon>
        <taxon>Medioppia</taxon>
    </lineage>
</organism>